<sequence length="393" mass="41966">MSTSADRSLTPETIAIIKATIPALEAHGVTITSEMYRRLLADPAIAEMFDPTHQSTGTQPRALAMAVLAYAKNIDNLGVMGGAVERIAQKHASLEIQPEHYPHVATALLGAISAVLGDAATPEILDAWGKAYWALADILIGREHQLYDNSAHAEGGWTGWRPFRIARTVPECANVTSLELEPVDNKPVISAVPGQYLGVDLDIPGHGRTRRNYSITSSPNRKGYRISVRHVPNGTVSGWLNSGKCEGTDVLLSPPAGNFVLPEKVEGPLAFVCAGIGITPMIGMLEALAQPDVTTPVHVVQIAHSAETAPFAERLAELSRNSAGRIRVVTRLTEKDGRPTAAWVAEQLPGGVSTYLCGPTGFMRDMVHGLPAAGVPAERLRYETFGPDIGVTD</sequence>
<dbReference type="RefSeq" id="WP_041111415.1">
    <property type="nucleotide sequence ID" value="NZ_CP004373.1"/>
</dbReference>
<dbReference type="GO" id="GO:0009636">
    <property type="term" value="P:response to toxic substance"/>
    <property type="evidence" value="ECO:0007669"/>
    <property type="project" value="UniProtKB-KW"/>
</dbReference>
<dbReference type="GO" id="GO:0019825">
    <property type="term" value="F:oxygen binding"/>
    <property type="evidence" value="ECO:0007669"/>
    <property type="project" value="InterPro"/>
</dbReference>
<evidence type="ECO:0000256" key="4">
    <source>
        <dbReference type="ARBA" id="ARBA00022575"/>
    </source>
</evidence>
<dbReference type="FunFam" id="1.10.490.10:FF:000003">
    <property type="entry name" value="Flavohemoprotein"/>
    <property type="match status" value="1"/>
</dbReference>
<comment type="function">
    <text evidence="11">Is involved in NO detoxification in an aerobic process, termed nitric oxide dioxygenase (NOD) reaction that utilizes O(2) and NAD(P)H to convert NO to nitrate, which protects the bacterium from various noxious nitrogen compounds. Therefore, plays a central role in the inducible response to nitrosative stress.</text>
</comment>
<keyword evidence="4" id="KW-0216">Detoxification</keyword>
<dbReference type="Gene3D" id="2.40.30.10">
    <property type="entry name" value="Translation factors"/>
    <property type="match status" value="1"/>
</dbReference>
<gene>
    <name evidence="17" type="primary">hmp</name>
    <name evidence="17" type="ORF">GLS_c09450</name>
</gene>
<comment type="catalytic activity">
    <reaction evidence="12">
        <text>2 nitric oxide + NADH + 2 O2 = 2 nitrate + NAD(+) + H(+)</text>
        <dbReference type="Rhea" id="RHEA:19469"/>
        <dbReference type="ChEBI" id="CHEBI:15378"/>
        <dbReference type="ChEBI" id="CHEBI:15379"/>
        <dbReference type="ChEBI" id="CHEBI:16480"/>
        <dbReference type="ChEBI" id="CHEBI:17632"/>
        <dbReference type="ChEBI" id="CHEBI:57540"/>
        <dbReference type="ChEBI" id="CHEBI:57945"/>
        <dbReference type="EC" id="1.14.12.17"/>
    </reaction>
</comment>
<dbReference type="GO" id="GO:0046210">
    <property type="term" value="P:nitric oxide catabolic process"/>
    <property type="evidence" value="ECO:0007669"/>
    <property type="project" value="TreeGrafter"/>
</dbReference>
<keyword evidence="7" id="KW-0479">Metal-binding</keyword>
<feature type="domain" description="Globin" evidence="15">
    <location>
        <begin position="8"/>
        <end position="144"/>
    </location>
</feature>
<keyword evidence="14" id="KW-0813">Transport</keyword>
<dbReference type="InterPro" id="IPR001433">
    <property type="entry name" value="OxRdtase_FAD/NAD-bd"/>
</dbReference>
<keyword evidence="8" id="KW-0521">NADP</keyword>
<evidence type="ECO:0000256" key="11">
    <source>
        <dbReference type="ARBA" id="ARBA00025094"/>
    </source>
</evidence>
<evidence type="ECO:0000256" key="9">
    <source>
        <dbReference type="ARBA" id="ARBA00023004"/>
    </source>
</evidence>
<dbReference type="PANTHER" id="PTHR43396">
    <property type="entry name" value="FLAVOHEMOPROTEIN"/>
    <property type="match status" value="1"/>
</dbReference>
<evidence type="ECO:0000256" key="5">
    <source>
        <dbReference type="ARBA" id="ARBA00022617"/>
    </source>
</evidence>
<dbReference type="Pfam" id="PF00042">
    <property type="entry name" value="Globin"/>
    <property type="match status" value="1"/>
</dbReference>
<keyword evidence="17" id="KW-0560">Oxidoreductase</keyword>
<dbReference type="Pfam" id="PF00970">
    <property type="entry name" value="FAD_binding_6"/>
    <property type="match status" value="1"/>
</dbReference>
<dbReference type="GeneID" id="56905177"/>
<dbReference type="InterPro" id="IPR017938">
    <property type="entry name" value="Riboflavin_synthase-like_b-brl"/>
</dbReference>
<evidence type="ECO:0000256" key="12">
    <source>
        <dbReference type="ARBA" id="ARBA00048649"/>
    </source>
</evidence>
<dbReference type="GO" id="GO:0020037">
    <property type="term" value="F:heme binding"/>
    <property type="evidence" value="ECO:0007669"/>
    <property type="project" value="InterPro"/>
</dbReference>
<name>A0A067Z5J6_GLUOY</name>
<dbReference type="AlphaFoldDB" id="A0A067Z5J6"/>
<dbReference type="Gene3D" id="3.40.50.80">
    <property type="entry name" value="Nucleotide-binding domain of ferredoxin-NADP reductase (FNR) module"/>
    <property type="match status" value="1"/>
</dbReference>
<dbReference type="SUPFAM" id="SSF63380">
    <property type="entry name" value="Riboflavin synthase domain-like"/>
    <property type="match status" value="1"/>
</dbReference>
<evidence type="ECO:0000256" key="1">
    <source>
        <dbReference type="ARBA" id="ARBA00001970"/>
    </source>
</evidence>
<accession>A0A067Z5J6</accession>
<evidence type="ECO:0000256" key="10">
    <source>
        <dbReference type="ARBA" id="ARBA00023027"/>
    </source>
</evidence>
<dbReference type="SUPFAM" id="SSF52343">
    <property type="entry name" value="Ferredoxin reductase-like, C-terminal NADP-linked domain"/>
    <property type="match status" value="1"/>
</dbReference>
<dbReference type="EMBL" id="CP004373">
    <property type="protein sequence ID" value="AHK70855.1"/>
    <property type="molecule type" value="Genomic_DNA"/>
</dbReference>
<dbReference type="InterPro" id="IPR017927">
    <property type="entry name" value="FAD-bd_FR_type"/>
</dbReference>
<dbReference type="PRINTS" id="PR00409">
    <property type="entry name" value="PHDIOXRDTASE"/>
</dbReference>
<comment type="similarity">
    <text evidence="2">In the C-terminal section; belongs to the flavoprotein pyridine nucleotide cytochrome reductase family.</text>
</comment>
<protein>
    <recommendedName>
        <fullName evidence="3">nitric oxide dioxygenase</fullName>
        <ecNumber evidence="3">1.14.12.17</ecNumber>
    </recommendedName>
</protein>
<keyword evidence="5 14" id="KW-0349">Heme</keyword>
<dbReference type="InterPro" id="IPR009050">
    <property type="entry name" value="Globin-like_sf"/>
</dbReference>
<dbReference type="InterPro" id="IPR039261">
    <property type="entry name" value="FNR_nucleotide-bd"/>
</dbReference>
<evidence type="ECO:0000259" key="15">
    <source>
        <dbReference type="PROSITE" id="PS01033"/>
    </source>
</evidence>
<dbReference type="CDD" id="cd14781">
    <property type="entry name" value="FHb-globin_1"/>
    <property type="match status" value="1"/>
</dbReference>
<keyword evidence="9" id="KW-0408">Iron</keyword>
<dbReference type="PROSITE" id="PS01033">
    <property type="entry name" value="GLOBIN"/>
    <property type="match status" value="1"/>
</dbReference>
<dbReference type="KEGG" id="goy:GLS_c09450"/>
<comment type="cofactor">
    <cofactor evidence="1">
        <name>heme b</name>
        <dbReference type="ChEBI" id="CHEBI:60344"/>
    </cofactor>
</comment>
<proteinExistence type="inferred from homology"/>
<dbReference type="InterPro" id="IPR000971">
    <property type="entry name" value="Globin"/>
</dbReference>
<keyword evidence="6 14" id="KW-0561">Oxygen transport</keyword>
<evidence type="ECO:0000256" key="13">
    <source>
        <dbReference type="ARBA" id="ARBA00049433"/>
    </source>
</evidence>
<dbReference type="GO" id="GO:0071500">
    <property type="term" value="P:cellular response to nitrosative stress"/>
    <property type="evidence" value="ECO:0007669"/>
    <property type="project" value="TreeGrafter"/>
</dbReference>
<comment type="catalytic activity">
    <reaction evidence="13">
        <text>2 nitric oxide + NADPH + 2 O2 = 2 nitrate + NADP(+) + H(+)</text>
        <dbReference type="Rhea" id="RHEA:19465"/>
        <dbReference type="ChEBI" id="CHEBI:15378"/>
        <dbReference type="ChEBI" id="CHEBI:15379"/>
        <dbReference type="ChEBI" id="CHEBI:16480"/>
        <dbReference type="ChEBI" id="CHEBI:17632"/>
        <dbReference type="ChEBI" id="CHEBI:57783"/>
        <dbReference type="ChEBI" id="CHEBI:58349"/>
        <dbReference type="EC" id="1.14.12.17"/>
    </reaction>
</comment>
<evidence type="ECO:0000256" key="7">
    <source>
        <dbReference type="ARBA" id="ARBA00022723"/>
    </source>
</evidence>
<reference evidence="17 18" key="1">
    <citation type="journal article" date="2015" name="Appl. Microbiol. Biotechnol.">
        <title>The consequence of an additional NADH dehydrogenase paralog on the growth of Gluconobacter oxydans DSM3504.</title>
        <authorList>
            <person name="Kostner D."/>
            <person name="Luchterhand B."/>
            <person name="Junker A."/>
            <person name="Volland S."/>
            <person name="Daniel R."/>
            <person name="Buchs J."/>
            <person name="Liebl W."/>
            <person name="Ehrenreich A."/>
        </authorList>
    </citation>
    <scope>NUCLEOTIDE SEQUENCE [LARGE SCALE GENOMIC DNA]</scope>
    <source>
        <strain evidence="17">DSM 3504</strain>
    </source>
</reference>
<dbReference type="InterPro" id="IPR012292">
    <property type="entry name" value="Globin/Proto"/>
</dbReference>
<dbReference type="CDD" id="cd06184">
    <property type="entry name" value="flavohem_like_fad_nad_binding"/>
    <property type="match status" value="1"/>
</dbReference>
<dbReference type="GO" id="GO:0046872">
    <property type="term" value="F:metal ion binding"/>
    <property type="evidence" value="ECO:0007669"/>
    <property type="project" value="UniProtKB-KW"/>
</dbReference>
<dbReference type="Pfam" id="PF00175">
    <property type="entry name" value="NAD_binding_1"/>
    <property type="match status" value="1"/>
</dbReference>
<feature type="domain" description="FAD-binding FR-type" evidence="16">
    <location>
        <begin position="158"/>
        <end position="262"/>
    </location>
</feature>
<organism evidence="17 18">
    <name type="scientific">Gluconobacter oxydans DSM 3504</name>
    <dbReference type="NCBI Taxonomy" id="1288313"/>
    <lineage>
        <taxon>Bacteria</taxon>
        <taxon>Pseudomonadati</taxon>
        <taxon>Pseudomonadota</taxon>
        <taxon>Alphaproteobacteria</taxon>
        <taxon>Acetobacterales</taxon>
        <taxon>Acetobacteraceae</taxon>
        <taxon>Gluconobacter</taxon>
    </lineage>
</organism>
<evidence type="ECO:0000256" key="6">
    <source>
        <dbReference type="ARBA" id="ARBA00022621"/>
    </source>
</evidence>
<dbReference type="PANTHER" id="PTHR43396:SF3">
    <property type="entry name" value="FLAVOHEMOPROTEIN"/>
    <property type="match status" value="1"/>
</dbReference>
<comment type="similarity">
    <text evidence="14">Belongs to the globin family.</text>
</comment>
<dbReference type="PROSITE" id="PS51384">
    <property type="entry name" value="FAD_FR"/>
    <property type="match status" value="1"/>
</dbReference>
<evidence type="ECO:0000256" key="2">
    <source>
        <dbReference type="ARBA" id="ARBA00006401"/>
    </source>
</evidence>
<evidence type="ECO:0000256" key="8">
    <source>
        <dbReference type="ARBA" id="ARBA00022857"/>
    </source>
</evidence>
<dbReference type="HOGENOM" id="CLU_003827_12_0_5"/>
<evidence type="ECO:0000313" key="17">
    <source>
        <dbReference type="EMBL" id="AHK70855.1"/>
    </source>
</evidence>
<dbReference type="GO" id="GO:0005344">
    <property type="term" value="F:oxygen carrier activity"/>
    <property type="evidence" value="ECO:0007669"/>
    <property type="project" value="UniProtKB-KW"/>
</dbReference>
<keyword evidence="10" id="KW-0520">NAD</keyword>
<dbReference type="Proteomes" id="UP000031656">
    <property type="component" value="Chromosome"/>
</dbReference>
<dbReference type="InterPro" id="IPR008333">
    <property type="entry name" value="Cbr1-like_FAD-bd_dom"/>
</dbReference>
<dbReference type="SUPFAM" id="SSF46458">
    <property type="entry name" value="Globin-like"/>
    <property type="match status" value="1"/>
</dbReference>
<evidence type="ECO:0000313" key="18">
    <source>
        <dbReference type="Proteomes" id="UP000031656"/>
    </source>
</evidence>
<dbReference type="GO" id="GO:0071949">
    <property type="term" value="F:FAD binding"/>
    <property type="evidence" value="ECO:0007669"/>
    <property type="project" value="TreeGrafter"/>
</dbReference>
<dbReference type="Gene3D" id="1.10.490.10">
    <property type="entry name" value="Globins"/>
    <property type="match status" value="1"/>
</dbReference>
<evidence type="ECO:0000256" key="3">
    <source>
        <dbReference type="ARBA" id="ARBA00012229"/>
    </source>
</evidence>
<dbReference type="EC" id="1.14.12.17" evidence="3"/>
<evidence type="ECO:0000256" key="14">
    <source>
        <dbReference type="RuleBase" id="RU000356"/>
    </source>
</evidence>
<dbReference type="GO" id="GO:0008941">
    <property type="term" value="F:nitric oxide dioxygenase NAD(P)H activity"/>
    <property type="evidence" value="ECO:0007669"/>
    <property type="project" value="UniProtKB-EC"/>
</dbReference>
<evidence type="ECO:0000259" key="16">
    <source>
        <dbReference type="PROSITE" id="PS51384"/>
    </source>
</evidence>